<protein>
    <submittedName>
        <fullName evidence="1">Uncharacterized protein</fullName>
    </submittedName>
</protein>
<gene>
    <name evidence="1" type="ORF">JTE90_003004</name>
</gene>
<dbReference type="AlphaFoldDB" id="A0AAV6VBB5"/>
<comment type="caution">
    <text evidence="1">The sequence shown here is derived from an EMBL/GenBank/DDBJ whole genome shotgun (WGS) entry which is preliminary data.</text>
</comment>
<evidence type="ECO:0000313" key="1">
    <source>
        <dbReference type="EMBL" id="KAG8194055.1"/>
    </source>
</evidence>
<organism evidence="1 2">
    <name type="scientific">Oedothorax gibbosus</name>
    <dbReference type="NCBI Taxonomy" id="931172"/>
    <lineage>
        <taxon>Eukaryota</taxon>
        <taxon>Metazoa</taxon>
        <taxon>Ecdysozoa</taxon>
        <taxon>Arthropoda</taxon>
        <taxon>Chelicerata</taxon>
        <taxon>Arachnida</taxon>
        <taxon>Araneae</taxon>
        <taxon>Araneomorphae</taxon>
        <taxon>Entelegynae</taxon>
        <taxon>Araneoidea</taxon>
        <taxon>Linyphiidae</taxon>
        <taxon>Erigoninae</taxon>
        <taxon>Oedothorax</taxon>
    </lineage>
</organism>
<accession>A0AAV6VBB5</accession>
<sequence length="67" mass="7683">MDEIRFCHLWNREKVTKKFFVEFQGGTVNHFCHQTLNVVLQAAANPLENCRKSICPSIRSMALDCGV</sequence>
<keyword evidence="2" id="KW-1185">Reference proteome</keyword>
<reference evidence="1 2" key="1">
    <citation type="journal article" date="2022" name="Nat. Ecol. Evol.">
        <title>A masculinizing supergene underlies an exaggerated male reproductive morph in a spider.</title>
        <authorList>
            <person name="Hendrickx F."/>
            <person name="De Corte Z."/>
            <person name="Sonet G."/>
            <person name="Van Belleghem S.M."/>
            <person name="Kostlbacher S."/>
            <person name="Vangestel C."/>
        </authorList>
    </citation>
    <scope>NUCLEOTIDE SEQUENCE [LARGE SCALE GENOMIC DNA]</scope>
    <source>
        <strain evidence="1">W744_W776</strain>
    </source>
</reference>
<dbReference type="Proteomes" id="UP000827092">
    <property type="component" value="Unassembled WGS sequence"/>
</dbReference>
<evidence type="ECO:0000313" key="2">
    <source>
        <dbReference type="Proteomes" id="UP000827092"/>
    </source>
</evidence>
<dbReference type="EMBL" id="JAFNEN010000109">
    <property type="protein sequence ID" value="KAG8194055.1"/>
    <property type="molecule type" value="Genomic_DNA"/>
</dbReference>
<name>A0AAV6VBB5_9ARAC</name>
<proteinExistence type="predicted"/>